<dbReference type="AlphaFoldDB" id="A0A1B8Q5K4"/>
<dbReference type="GeneID" id="77189277"/>
<dbReference type="GO" id="GO:0003677">
    <property type="term" value="F:DNA binding"/>
    <property type="evidence" value="ECO:0007669"/>
    <property type="project" value="InterPro"/>
</dbReference>
<dbReference type="SUPFAM" id="SSF47413">
    <property type="entry name" value="lambda repressor-like DNA-binding domains"/>
    <property type="match status" value="1"/>
</dbReference>
<evidence type="ECO:0000313" key="2">
    <source>
        <dbReference type="Proteomes" id="UP000092607"/>
    </source>
</evidence>
<dbReference type="PANTHER" id="PTHR40275">
    <property type="entry name" value="SSL7038 PROTEIN"/>
    <property type="match status" value="1"/>
</dbReference>
<gene>
    <name evidence="1" type="ORF">A9309_03040</name>
</gene>
<reference evidence="1 2" key="1">
    <citation type="submission" date="2016-06" db="EMBL/GenBank/DDBJ databases">
        <title>Draft genome of Moraxella lacunata CCUG 57757A.</title>
        <authorList>
            <person name="Salva-Serra F."/>
            <person name="Engstrom-Jakobsson H."/>
            <person name="Thorell K."/>
            <person name="Gonzales-Siles L."/>
            <person name="Karlsson R."/>
            <person name="Boulund F."/>
            <person name="Engstrand L."/>
            <person name="Kristiansson E."/>
            <person name="Moore E."/>
        </authorList>
    </citation>
    <scope>NUCLEOTIDE SEQUENCE [LARGE SCALE GENOMIC DNA]</scope>
    <source>
        <strain evidence="1 2">CCUG 57757A</strain>
    </source>
</reference>
<dbReference type="InterPro" id="IPR010982">
    <property type="entry name" value="Lambda_DNA-bd_dom_sf"/>
</dbReference>
<dbReference type="EMBL" id="LZMS01000037">
    <property type="protein sequence ID" value="OBX65052.1"/>
    <property type="molecule type" value="Genomic_DNA"/>
</dbReference>
<sequence length="92" mass="10475">MKTSKFNAFDYFESDDEILDYLSDCFNDDDPQLFVTALSHLIEKKGVAEVAKLTGLNRESLYKTVKGQTQPTWATVHKIIHALKIQSNFAYA</sequence>
<dbReference type="InterPro" id="IPR014057">
    <property type="entry name" value="HI1420"/>
</dbReference>
<dbReference type="RefSeq" id="WP_065255417.1">
    <property type="nucleotide sequence ID" value="NZ_JARDJM010000001.1"/>
</dbReference>
<dbReference type="Proteomes" id="UP000092607">
    <property type="component" value="Unassembled WGS sequence"/>
</dbReference>
<dbReference type="NCBIfam" id="TIGR02684">
    <property type="entry name" value="dnstrm_HI1420"/>
    <property type="match status" value="1"/>
</dbReference>
<protein>
    <submittedName>
        <fullName evidence="1">Transcriptional regulator</fullName>
    </submittedName>
</protein>
<dbReference type="OrthoDB" id="9798416at2"/>
<dbReference type="Pfam" id="PF21716">
    <property type="entry name" value="dnstrm_HI1420"/>
    <property type="match status" value="1"/>
</dbReference>
<dbReference type="PANTHER" id="PTHR40275:SF1">
    <property type="entry name" value="SSL7038 PROTEIN"/>
    <property type="match status" value="1"/>
</dbReference>
<evidence type="ECO:0000313" key="1">
    <source>
        <dbReference type="EMBL" id="OBX65052.1"/>
    </source>
</evidence>
<organism evidence="1 2">
    <name type="scientific">Moraxella lacunata</name>
    <dbReference type="NCBI Taxonomy" id="477"/>
    <lineage>
        <taxon>Bacteria</taxon>
        <taxon>Pseudomonadati</taxon>
        <taxon>Pseudomonadota</taxon>
        <taxon>Gammaproteobacteria</taxon>
        <taxon>Moraxellales</taxon>
        <taxon>Moraxellaceae</taxon>
        <taxon>Moraxella</taxon>
    </lineage>
</organism>
<comment type="caution">
    <text evidence="1">The sequence shown here is derived from an EMBL/GenBank/DDBJ whole genome shotgun (WGS) entry which is preliminary data.</text>
</comment>
<accession>A0A1B8Q5K4</accession>
<proteinExistence type="predicted"/>
<name>A0A1B8Q5K4_MORLA</name>
<dbReference type="Gene3D" id="1.10.260.40">
    <property type="entry name" value="lambda repressor-like DNA-binding domains"/>
    <property type="match status" value="1"/>
</dbReference>